<sequence length="178" mass="18979">MPRGNLGSMPVPVRNPYDVALRAQLDCPAAWHAPVAAALAAAGVTIDPLAGVGIAVTPGREVSDGVDDWSVSSLPHLLVGVWPYAVEVGPWATPGVGPCARCVEAAVLDDGSRLRHPQLPRPLAAMGAGAAARELGAWVRGETPPTWLTSWRFDHEPLPRARRWQRHPYCGCAWFDTA</sequence>
<reference evidence="1 2" key="1">
    <citation type="submission" date="2017-12" db="EMBL/GenBank/DDBJ databases">
        <title>Pharmacopeia of the Arctic Ocean.</title>
        <authorList>
            <person name="Collins E."/>
            <person name="Ducluzeau A.-L."/>
        </authorList>
    </citation>
    <scope>NUCLEOTIDE SEQUENCE [LARGE SCALE GENOMIC DNA]</scope>
    <source>
        <strain evidence="1 2">DSM 23325</strain>
    </source>
</reference>
<accession>A0ABX4QUP5</accession>
<protein>
    <recommendedName>
        <fullName evidence="3">Bacteriocin biosynthesis cyclodehydratase domain-containing protein</fullName>
    </recommendedName>
</protein>
<dbReference type="EMBL" id="PJBV01000032">
    <property type="protein sequence ID" value="PKH38958.1"/>
    <property type="molecule type" value="Genomic_DNA"/>
</dbReference>
<organism evidence="1 2">
    <name type="scientific">Nocardioides alpinus</name>
    <dbReference type="NCBI Taxonomy" id="748909"/>
    <lineage>
        <taxon>Bacteria</taxon>
        <taxon>Bacillati</taxon>
        <taxon>Actinomycetota</taxon>
        <taxon>Actinomycetes</taxon>
        <taxon>Propionibacteriales</taxon>
        <taxon>Nocardioidaceae</taxon>
        <taxon>Nocardioides</taxon>
    </lineage>
</organism>
<proteinExistence type="predicted"/>
<evidence type="ECO:0000313" key="1">
    <source>
        <dbReference type="EMBL" id="PKH38958.1"/>
    </source>
</evidence>
<evidence type="ECO:0000313" key="2">
    <source>
        <dbReference type="Proteomes" id="UP000233565"/>
    </source>
</evidence>
<evidence type="ECO:0008006" key="3">
    <source>
        <dbReference type="Google" id="ProtNLM"/>
    </source>
</evidence>
<name>A0ABX4QUP5_9ACTN</name>
<comment type="caution">
    <text evidence="1">The sequence shown here is derived from an EMBL/GenBank/DDBJ whole genome shotgun (WGS) entry which is preliminary data.</text>
</comment>
<dbReference type="Proteomes" id="UP000233565">
    <property type="component" value="Unassembled WGS sequence"/>
</dbReference>
<dbReference type="Gene3D" id="3.40.50.720">
    <property type="entry name" value="NAD(P)-binding Rossmann-like Domain"/>
    <property type="match status" value="1"/>
</dbReference>
<gene>
    <name evidence="1" type="ORF">CXG46_14585</name>
</gene>
<keyword evidence="2" id="KW-1185">Reference proteome</keyword>